<protein>
    <submittedName>
        <fullName evidence="1">Uncharacterized protein</fullName>
    </submittedName>
</protein>
<organism evidence="1 2">
    <name type="scientific">Caballeronia zhejiangensis</name>
    <dbReference type="NCBI Taxonomy" id="871203"/>
    <lineage>
        <taxon>Bacteria</taxon>
        <taxon>Pseudomonadati</taxon>
        <taxon>Pseudomonadota</taxon>
        <taxon>Betaproteobacteria</taxon>
        <taxon>Burkholderiales</taxon>
        <taxon>Burkholderiaceae</taxon>
        <taxon>Caballeronia</taxon>
    </lineage>
</organism>
<dbReference type="Proteomes" id="UP000027451">
    <property type="component" value="Unassembled WGS sequence"/>
</dbReference>
<gene>
    <name evidence="1" type="ORF">BG60_26400</name>
</gene>
<keyword evidence="2" id="KW-1185">Reference proteome</keyword>
<accession>A0A656QA77</accession>
<comment type="caution">
    <text evidence="1">The sequence shown here is derived from an EMBL/GenBank/DDBJ whole genome shotgun (WGS) entry which is preliminary data.</text>
</comment>
<evidence type="ECO:0000313" key="2">
    <source>
        <dbReference type="Proteomes" id="UP000027451"/>
    </source>
</evidence>
<dbReference type="RefSeq" id="WP_034473797.1">
    <property type="nucleotide sequence ID" value="NZ_JFHD01000040.1"/>
</dbReference>
<name>A0A656QA77_9BURK</name>
<dbReference type="EMBL" id="JFHD01000040">
    <property type="protein sequence ID" value="KDR25998.1"/>
    <property type="molecule type" value="Genomic_DNA"/>
</dbReference>
<sequence length="101" mass="11264">MTGATLRITLDFDNYSQKSAAYAVRLSDAVVSKMRPVDVCSEPVAAYLSGGNAVSEARYVHEIKVDRELLAKMIAEQVTSKLMEYMESRDRENGYPKARQA</sequence>
<dbReference type="AlphaFoldDB" id="A0A656QA77"/>
<reference evidence="1 2" key="1">
    <citation type="submission" date="2014-03" db="EMBL/GenBank/DDBJ databases">
        <title>Draft Genome Sequences of Four Burkholderia Strains.</title>
        <authorList>
            <person name="Liu X.Y."/>
            <person name="Li C.X."/>
            <person name="Xu J.H."/>
        </authorList>
    </citation>
    <scope>NUCLEOTIDE SEQUENCE [LARGE SCALE GENOMIC DNA]</scope>
    <source>
        <strain evidence="1 2">OP-1</strain>
    </source>
</reference>
<proteinExistence type="predicted"/>
<evidence type="ECO:0000313" key="1">
    <source>
        <dbReference type="EMBL" id="KDR25998.1"/>
    </source>
</evidence>